<feature type="signal peptide" evidence="2">
    <location>
        <begin position="1"/>
        <end position="22"/>
    </location>
</feature>
<evidence type="ECO:0000256" key="2">
    <source>
        <dbReference type="SAM" id="SignalP"/>
    </source>
</evidence>
<organism evidence="3 4">
    <name type="scientific">Schizophyllum amplum</name>
    <dbReference type="NCBI Taxonomy" id="97359"/>
    <lineage>
        <taxon>Eukaryota</taxon>
        <taxon>Fungi</taxon>
        <taxon>Dikarya</taxon>
        <taxon>Basidiomycota</taxon>
        <taxon>Agaricomycotina</taxon>
        <taxon>Agaricomycetes</taxon>
        <taxon>Agaricomycetidae</taxon>
        <taxon>Agaricales</taxon>
        <taxon>Schizophyllaceae</taxon>
        <taxon>Schizophyllum</taxon>
    </lineage>
</organism>
<accession>A0A550C9Y1</accession>
<sequence length="175" mass="18321">MKIPSSSSFFLATLAISSSSSSLSAFAAPTGDGNSGMTPSSSFHNSHARHMSSHAARAVPPDELEERARLADRALLSGPLAPVCDLLHGLLPVLDPITNALCDKKKAGTASTKSVDDVNAQSEDGMYDAESDDMSELRAAVATVSSMMAAAGMPNVARKMDLHPRHRRLVCAGSR</sequence>
<keyword evidence="4" id="KW-1185">Reference proteome</keyword>
<protein>
    <submittedName>
        <fullName evidence="3">Uncharacterized protein</fullName>
    </submittedName>
</protein>
<dbReference type="AlphaFoldDB" id="A0A550C9Y1"/>
<name>A0A550C9Y1_9AGAR</name>
<comment type="caution">
    <text evidence="3">The sequence shown here is derived from an EMBL/GenBank/DDBJ whole genome shotgun (WGS) entry which is preliminary data.</text>
</comment>
<feature type="region of interest" description="Disordered" evidence="1">
    <location>
        <begin position="27"/>
        <end position="63"/>
    </location>
</feature>
<gene>
    <name evidence="3" type="ORF">BD626DRAFT_80514</name>
</gene>
<reference evidence="3 4" key="1">
    <citation type="journal article" date="2019" name="New Phytol.">
        <title>Comparative genomics reveals unique wood-decay strategies and fruiting body development in the Schizophyllaceae.</title>
        <authorList>
            <person name="Almasi E."/>
            <person name="Sahu N."/>
            <person name="Krizsan K."/>
            <person name="Balint B."/>
            <person name="Kovacs G.M."/>
            <person name="Kiss B."/>
            <person name="Cseklye J."/>
            <person name="Drula E."/>
            <person name="Henrissat B."/>
            <person name="Nagy I."/>
            <person name="Chovatia M."/>
            <person name="Adam C."/>
            <person name="LaButti K."/>
            <person name="Lipzen A."/>
            <person name="Riley R."/>
            <person name="Grigoriev I.V."/>
            <person name="Nagy L.G."/>
        </authorList>
    </citation>
    <scope>NUCLEOTIDE SEQUENCE [LARGE SCALE GENOMIC DNA]</scope>
    <source>
        <strain evidence="3 4">NL-1724</strain>
    </source>
</reference>
<dbReference type="Proteomes" id="UP000320762">
    <property type="component" value="Unassembled WGS sequence"/>
</dbReference>
<proteinExistence type="predicted"/>
<keyword evidence="2" id="KW-0732">Signal</keyword>
<evidence type="ECO:0000256" key="1">
    <source>
        <dbReference type="SAM" id="MobiDB-lite"/>
    </source>
</evidence>
<evidence type="ECO:0000313" key="4">
    <source>
        <dbReference type="Proteomes" id="UP000320762"/>
    </source>
</evidence>
<feature type="chain" id="PRO_5022020264" evidence="2">
    <location>
        <begin position="23"/>
        <end position="175"/>
    </location>
</feature>
<dbReference type="EMBL" id="VDMD01000016">
    <property type="protein sequence ID" value="TRM61609.1"/>
    <property type="molecule type" value="Genomic_DNA"/>
</dbReference>
<evidence type="ECO:0000313" key="3">
    <source>
        <dbReference type="EMBL" id="TRM61609.1"/>
    </source>
</evidence>